<name>A0A8D8IT82_CULPI</name>
<dbReference type="AlphaFoldDB" id="A0A8D8IT82"/>
<accession>A0A8D8IT82</accession>
<dbReference type="EMBL" id="HBUE01263835">
    <property type="protein sequence ID" value="CAG6560415.1"/>
    <property type="molecule type" value="Transcribed_RNA"/>
</dbReference>
<sequence>MPSDFPEKKKKKKYSYFVLKRPFPSHFPIAKKRRQRQKNLFPQQHCPLFHTPALAGINVFGGLLVRLSLSSISIGTDAPKFNLTHSLARKWHFIGSYFMGPPPAPPPPSQPRMLRLVH</sequence>
<reference evidence="1" key="1">
    <citation type="submission" date="2021-05" db="EMBL/GenBank/DDBJ databases">
        <authorList>
            <person name="Alioto T."/>
            <person name="Alioto T."/>
            <person name="Gomez Garrido J."/>
        </authorList>
    </citation>
    <scope>NUCLEOTIDE SEQUENCE</scope>
</reference>
<organism evidence="1">
    <name type="scientific">Culex pipiens</name>
    <name type="common">House mosquito</name>
    <dbReference type="NCBI Taxonomy" id="7175"/>
    <lineage>
        <taxon>Eukaryota</taxon>
        <taxon>Metazoa</taxon>
        <taxon>Ecdysozoa</taxon>
        <taxon>Arthropoda</taxon>
        <taxon>Hexapoda</taxon>
        <taxon>Insecta</taxon>
        <taxon>Pterygota</taxon>
        <taxon>Neoptera</taxon>
        <taxon>Endopterygota</taxon>
        <taxon>Diptera</taxon>
        <taxon>Nematocera</taxon>
        <taxon>Culicoidea</taxon>
        <taxon>Culicidae</taxon>
        <taxon>Culicinae</taxon>
        <taxon>Culicini</taxon>
        <taxon>Culex</taxon>
        <taxon>Culex</taxon>
    </lineage>
</organism>
<dbReference type="EMBL" id="HBUE01158706">
    <property type="protein sequence ID" value="CAG6509042.1"/>
    <property type="molecule type" value="Transcribed_RNA"/>
</dbReference>
<proteinExistence type="predicted"/>
<protein>
    <submittedName>
        <fullName evidence="1">(northern house mosquito) hypothetical protein</fullName>
    </submittedName>
</protein>
<dbReference type="EMBL" id="HBUE01158705">
    <property type="protein sequence ID" value="CAG6509041.1"/>
    <property type="molecule type" value="Transcribed_RNA"/>
</dbReference>
<dbReference type="EMBL" id="HBUE01263834">
    <property type="protein sequence ID" value="CAG6560414.1"/>
    <property type="molecule type" value="Transcribed_RNA"/>
</dbReference>
<evidence type="ECO:0000313" key="1">
    <source>
        <dbReference type="EMBL" id="CAG6560415.1"/>
    </source>
</evidence>